<feature type="signal peptide" evidence="3">
    <location>
        <begin position="1"/>
        <end position="24"/>
    </location>
</feature>
<evidence type="ECO:0000256" key="3">
    <source>
        <dbReference type="SAM" id="SignalP"/>
    </source>
</evidence>
<feature type="region of interest" description="Disordered" evidence="1">
    <location>
        <begin position="259"/>
        <end position="298"/>
    </location>
</feature>
<evidence type="ECO:0000256" key="2">
    <source>
        <dbReference type="SAM" id="Phobius"/>
    </source>
</evidence>
<feature type="region of interest" description="Disordered" evidence="1">
    <location>
        <begin position="308"/>
        <end position="327"/>
    </location>
</feature>
<evidence type="ECO:0000256" key="1">
    <source>
        <dbReference type="SAM" id="MobiDB-lite"/>
    </source>
</evidence>
<evidence type="ECO:0000313" key="4">
    <source>
        <dbReference type="EMBL" id="KAJ3483695.1"/>
    </source>
</evidence>
<accession>A0AAD5YIE2</accession>
<sequence length="327" mass="33838">MRRATILAGAAASLVFSLLPGAYAQGTNATCLSDFDWMFNSRGQSPCLMAAYLNTPCLSDPTSAYVFALPPTYHYRPPIPATATPCQCSSVFYALLEGCAVCQGNPTTPWSTWGINCTSAIYERVYPKDIPSGTSVPAWAYLDVHTPDNFNATDARAIANSGAGESSAPSGASSTAASVPSSTSGSSTSGGSKSNTGAIVGGVIAAVVGVALIGGIIAWFVIRNKRKNRNAPSAQYDPSPFADKPTNVMNGNMGYVPPTAGFTPPPQPFSPGPPPSTGKVYDPNDPTTFPLTAPEASLSPSMYSSVPMSVTPAPYRQPGQYSGAPEL</sequence>
<keyword evidence="2" id="KW-0472">Membrane</keyword>
<dbReference type="Proteomes" id="UP001212997">
    <property type="component" value="Unassembled WGS sequence"/>
</dbReference>
<dbReference type="AlphaFoldDB" id="A0AAD5YIE2"/>
<dbReference type="CDD" id="cd12087">
    <property type="entry name" value="TM_EGFR-like"/>
    <property type="match status" value="1"/>
</dbReference>
<protein>
    <recommendedName>
        <fullName evidence="6">Transmembrane protein</fullName>
    </recommendedName>
</protein>
<keyword evidence="5" id="KW-1185">Reference proteome</keyword>
<keyword evidence="2" id="KW-1133">Transmembrane helix</keyword>
<feature type="transmembrane region" description="Helical" evidence="2">
    <location>
        <begin position="198"/>
        <end position="222"/>
    </location>
</feature>
<feature type="chain" id="PRO_5041973015" description="Transmembrane protein" evidence="3">
    <location>
        <begin position="25"/>
        <end position="327"/>
    </location>
</feature>
<keyword evidence="3" id="KW-0732">Signal</keyword>
<keyword evidence="2" id="KW-0812">Transmembrane</keyword>
<reference evidence="4" key="1">
    <citation type="submission" date="2022-07" db="EMBL/GenBank/DDBJ databases">
        <title>Genome Sequence of Physisporinus lineatus.</title>
        <authorList>
            <person name="Buettner E."/>
        </authorList>
    </citation>
    <scope>NUCLEOTIDE SEQUENCE</scope>
    <source>
        <strain evidence="4">VT162</strain>
    </source>
</reference>
<gene>
    <name evidence="4" type="ORF">NLI96_g6136</name>
</gene>
<proteinExistence type="predicted"/>
<dbReference type="EMBL" id="JANAWD010000218">
    <property type="protein sequence ID" value="KAJ3483695.1"/>
    <property type="molecule type" value="Genomic_DNA"/>
</dbReference>
<evidence type="ECO:0000313" key="5">
    <source>
        <dbReference type="Proteomes" id="UP001212997"/>
    </source>
</evidence>
<comment type="caution">
    <text evidence="4">The sequence shown here is derived from an EMBL/GenBank/DDBJ whole genome shotgun (WGS) entry which is preliminary data.</text>
</comment>
<feature type="compositionally biased region" description="Pro residues" evidence="1">
    <location>
        <begin position="263"/>
        <end position="276"/>
    </location>
</feature>
<feature type="region of interest" description="Disordered" evidence="1">
    <location>
        <begin position="161"/>
        <end position="193"/>
    </location>
</feature>
<evidence type="ECO:0008006" key="6">
    <source>
        <dbReference type="Google" id="ProtNLM"/>
    </source>
</evidence>
<name>A0AAD5YIE2_9APHY</name>
<organism evidence="4 5">
    <name type="scientific">Meripilus lineatus</name>
    <dbReference type="NCBI Taxonomy" id="2056292"/>
    <lineage>
        <taxon>Eukaryota</taxon>
        <taxon>Fungi</taxon>
        <taxon>Dikarya</taxon>
        <taxon>Basidiomycota</taxon>
        <taxon>Agaricomycotina</taxon>
        <taxon>Agaricomycetes</taxon>
        <taxon>Polyporales</taxon>
        <taxon>Meripilaceae</taxon>
        <taxon>Meripilus</taxon>
    </lineage>
</organism>